<proteinExistence type="predicted"/>
<accession>A0A8H3GGS6</accession>
<dbReference type="Proteomes" id="UP000663861">
    <property type="component" value="Unassembled WGS sequence"/>
</dbReference>
<gene>
    <name evidence="1" type="ORF">RDB_LOCUS51264</name>
</gene>
<organism evidence="1 2">
    <name type="scientific">Rhizoctonia solani</name>
    <dbReference type="NCBI Taxonomy" id="456999"/>
    <lineage>
        <taxon>Eukaryota</taxon>
        <taxon>Fungi</taxon>
        <taxon>Dikarya</taxon>
        <taxon>Basidiomycota</taxon>
        <taxon>Agaricomycotina</taxon>
        <taxon>Agaricomycetes</taxon>
        <taxon>Cantharellales</taxon>
        <taxon>Ceratobasidiaceae</taxon>
        <taxon>Rhizoctonia</taxon>
    </lineage>
</organism>
<dbReference type="EMBL" id="CAJMWY010000820">
    <property type="protein sequence ID" value="CAE6448440.1"/>
    <property type="molecule type" value="Genomic_DNA"/>
</dbReference>
<sequence length="571" mass="62878">MGRNHVIAAGSVLSQFSSYKYYLTIESPPMHPFEMTIPNGLTPLSSPFRDVWSILDRQNGLLTCTSISPSGMWLVSGSQDGTILFVDHKAGVLVGTLDLESEFYATAAIWRSDTILIFGCSNGVVYHLDFDHKTRRPSSVHALVKPFKSPIRAIATDTFRDMLSVGCGGEVWIYVRSVEAGIESWVCVDHIPAPCAGAPGLVTALSFFGNNLDRRQLFIGHAKAGWCIWLAPRSYYRTPFTEHGDVCTIGSATISPSEQFIAMATLDNSLVTYALREGGPAIDTQFEVKSRDLTNYRPVLPIVSTSSDLILKGTAVGDIDVLDTRTHSTASLHHAHNHIIRTLNAYGDKVVVGSSDLTENCASSCLRCYTFSSAAEPRDWRRIDELQGPTFKITLRSILPFTERMILRNPFGMFGNGHTVLLRLRWKQGIVVALVGLGALLLALALDPPSRVSSISTRDVRIVHTAYARSTAPSRNPALSTIIRWCASYLSGRVSEWVIWLTQTVLWVVKLVGCGGFIVVKNLIFALSLFTRVVFCIPRLLKDALGEVPDLLAHLLCDILRVYGFDDICPE</sequence>
<reference evidence="1" key="1">
    <citation type="submission" date="2021-01" db="EMBL/GenBank/DDBJ databases">
        <authorList>
            <person name="Kaushik A."/>
        </authorList>
    </citation>
    <scope>NUCLEOTIDE SEQUENCE</scope>
    <source>
        <strain evidence="1">AG4-RS23</strain>
    </source>
</reference>
<evidence type="ECO:0000313" key="1">
    <source>
        <dbReference type="EMBL" id="CAE6448440.1"/>
    </source>
</evidence>
<dbReference type="InterPro" id="IPR036322">
    <property type="entry name" value="WD40_repeat_dom_sf"/>
</dbReference>
<dbReference type="AlphaFoldDB" id="A0A8H3GGS6"/>
<name>A0A8H3GGS6_9AGAM</name>
<dbReference type="Gene3D" id="2.130.10.10">
    <property type="entry name" value="YVTN repeat-like/Quinoprotein amine dehydrogenase"/>
    <property type="match status" value="2"/>
</dbReference>
<protein>
    <submittedName>
        <fullName evidence="1">Uncharacterized protein</fullName>
    </submittedName>
</protein>
<dbReference type="SUPFAM" id="SSF50978">
    <property type="entry name" value="WD40 repeat-like"/>
    <property type="match status" value="1"/>
</dbReference>
<comment type="caution">
    <text evidence="1">The sequence shown here is derived from an EMBL/GenBank/DDBJ whole genome shotgun (WGS) entry which is preliminary data.</text>
</comment>
<dbReference type="InterPro" id="IPR015943">
    <property type="entry name" value="WD40/YVTN_repeat-like_dom_sf"/>
</dbReference>
<evidence type="ECO:0000313" key="2">
    <source>
        <dbReference type="Proteomes" id="UP000663861"/>
    </source>
</evidence>